<feature type="transmembrane region" description="Helical" evidence="1">
    <location>
        <begin position="129"/>
        <end position="147"/>
    </location>
</feature>
<comment type="caution">
    <text evidence="2">The sequence shown here is derived from an EMBL/GenBank/DDBJ whole genome shotgun (WGS) entry which is preliminary data.</text>
</comment>
<evidence type="ECO:0000256" key="1">
    <source>
        <dbReference type="SAM" id="Phobius"/>
    </source>
</evidence>
<evidence type="ECO:0000313" key="2">
    <source>
        <dbReference type="EMBL" id="MDF0590604.1"/>
    </source>
</evidence>
<organism evidence="2 3">
    <name type="scientific">Candidatus Methanocrinis natronophilus</name>
    <dbReference type="NCBI Taxonomy" id="3033396"/>
    <lineage>
        <taxon>Archaea</taxon>
        <taxon>Methanobacteriati</taxon>
        <taxon>Methanobacteriota</taxon>
        <taxon>Stenosarchaea group</taxon>
        <taxon>Methanomicrobia</taxon>
        <taxon>Methanotrichales</taxon>
        <taxon>Methanotrichaceae</taxon>
        <taxon>Methanocrinis</taxon>
    </lineage>
</organism>
<accession>A0ABT5X7C2</accession>
<feature type="transmembrane region" description="Helical" evidence="1">
    <location>
        <begin position="16"/>
        <end position="36"/>
    </location>
</feature>
<dbReference type="PANTHER" id="PTHR35337">
    <property type="entry name" value="SLR1478 PROTEIN"/>
    <property type="match status" value="1"/>
</dbReference>
<keyword evidence="1" id="KW-1133">Transmembrane helix</keyword>
<dbReference type="Pfam" id="PF01944">
    <property type="entry name" value="SpoIIM"/>
    <property type="match status" value="1"/>
</dbReference>
<gene>
    <name evidence="2" type="ORF">P0O15_05370</name>
</gene>
<name>A0ABT5X7C2_9EURY</name>
<dbReference type="EMBL" id="JARFPK010000015">
    <property type="protein sequence ID" value="MDF0590604.1"/>
    <property type="molecule type" value="Genomic_DNA"/>
</dbReference>
<feature type="transmembrane region" description="Helical" evidence="1">
    <location>
        <begin position="167"/>
        <end position="190"/>
    </location>
</feature>
<feature type="transmembrane region" description="Helical" evidence="1">
    <location>
        <begin position="99"/>
        <end position="122"/>
    </location>
</feature>
<keyword evidence="1" id="KW-0472">Membrane</keyword>
<sequence length="207" mass="22333">MNWKEDVSYLRSIRPYIILSVTLFLAAAALGFVISISQPDLAASTVGDVAEKLRWILELSPGKMMLAIFVNNLFVSAMALLLGVGFGIVPFIVVVVNGLVVGLVVHQAILAGGAAFVIVAIFPHGIIELPTVLVCIGVGFRLGHLMIKTLMGLEADLEGELRAALRLLRWVVLFLFIAAAIETFITPVLIQPFIQSTPDLQPLSVME</sequence>
<protein>
    <submittedName>
        <fullName evidence="2">Stage II sporulation protein M</fullName>
    </submittedName>
</protein>
<dbReference type="InterPro" id="IPR002798">
    <property type="entry name" value="SpoIIM-like"/>
</dbReference>
<feature type="transmembrane region" description="Helical" evidence="1">
    <location>
        <begin position="64"/>
        <end position="93"/>
    </location>
</feature>
<keyword evidence="3" id="KW-1185">Reference proteome</keyword>
<dbReference type="RefSeq" id="WP_316966353.1">
    <property type="nucleotide sequence ID" value="NZ_JARFPK010000015.1"/>
</dbReference>
<proteinExistence type="predicted"/>
<evidence type="ECO:0000313" key="3">
    <source>
        <dbReference type="Proteomes" id="UP001220010"/>
    </source>
</evidence>
<keyword evidence="1" id="KW-0812">Transmembrane</keyword>
<dbReference type="Proteomes" id="UP001220010">
    <property type="component" value="Unassembled WGS sequence"/>
</dbReference>
<reference evidence="2 3" key="1">
    <citation type="submission" date="2023-03" db="EMBL/GenBank/DDBJ databases">
        <title>WGS of Methanotrichaceae archaeon Mx.</title>
        <authorList>
            <person name="Sorokin D.Y."/>
            <person name="Merkel A.Y."/>
        </authorList>
    </citation>
    <scope>NUCLEOTIDE SEQUENCE [LARGE SCALE GENOMIC DNA]</scope>
    <source>
        <strain evidence="2 3">Mx</strain>
    </source>
</reference>
<dbReference type="PANTHER" id="PTHR35337:SF1">
    <property type="entry name" value="SLR1478 PROTEIN"/>
    <property type="match status" value="1"/>
</dbReference>